<evidence type="ECO:0000313" key="2">
    <source>
        <dbReference type="EMBL" id="KAJ7377711.1"/>
    </source>
</evidence>
<feature type="region of interest" description="Disordered" evidence="1">
    <location>
        <begin position="31"/>
        <end position="68"/>
    </location>
</feature>
<dbReference type="EMBL" id="MU826374">
    <property type="protein sequence ID" value="KAJ7377711.1"/>
    <property type="molecule type" value="Genomic_DNA"/>
</dbReference>
<name>A0A9X0CW36_9CNID</name>
<proteinExistence type="predicted"/>
<evidence type="ECO:0000256" key="1">
    <source>
        <dbReference type="SAM" id="MobiDB-lite"/>
    </source>
</evidence>
<dbReference type="AlphaFoldDB" id="A0A9X0CW36"/>
<keyword evidence="3" id="KW-1185">Reference proteome</keyword>
<protein>
    <submittedName>
        <fullName evidence="2">Uncharacterized protein</fullName>
    </submittedName>
</protein>
<organism evidence="2 3">
    <name type="scientific">Desmophyllum pertusum</name>
    <dbReference type="NCBI Taxonomy" id="174260"/>
    <lineage>
        <taxon>Eukaryota</taxon>
        <taxon>Metazoa</taxon>
        <taxon>Cnidaria</taxon>
        <taxon>Anthozoa</taxon>
        <taxon>Hexacorallia</taxon>
        <taxon>Scleractinia</taxon>
        <taxon>Caryophylliina</taxon>
        <taxon>Caryophylliidae</taxon>
        <taxon>Desmophyllum</taxon>
    </lineage>
</organism>
<reference evidence="2" key="1">
    <citation type="submission" date="2023-01" db="EMBL/GenBank/DDBJ databases">
        <title>Genome assembly of the deep-sea coral Lophelia pertusa.</title>
        <authorList>
            <person name="Herrera S."/>
            <person name="Cordes E."/>
        </authorList>
    </citation>
    <scope>NUCLEOTIDE SEQUENCE</scope>
    <source>
        <strain evidence="2">USNM1676648</strain>
        <tissue evidence="2">Polyp</tissue>
    </source>
</reference>
<evidence type="ECO:0000313" key="3">
    <source>
        <dbReference type="Proteomes" id="UP001163046"/>
    </source>
</evidence>
<sequence length="68" mass="7749">MSDEDTSSASSDLSGDEELISSILSVIKPYQFEPEFSSSDDEQAEHQPELEEDEESRTTNLDWHLKTR</sequence>
<comment type="caution">
    <text evidence="2">The sequence shown here is derived from an EMBL/GenBank/DDBJ whole genome shotgun (WGS) entry which is preliminary data.</text>
</comment>
<gene>
    <name evidence="2" type="ORF">OS493_027273</name>
</gene>
<accession>A0A9X0CW36</accession>
<dbReference type="Proteomes" id="UP001163046">
    <property type="component" value="Unassembled WGS sequence"/>
</dbReference>